<evidence type="ECO:0000256" key="2">
    <source>
        <dbReference type="ARBA" id="ARBA00022562"/>
    </source>
</evidence>
<evidence type="ECO:0000313" key="7">
    <source>
        <dbReference type="Proteomes" id="UP000202809"/>
    </source>
</evidence>
<comment type="subunit">
    <text evidence="4">Interacts with the major capsid protein/MCP.</text>
</comment>
<accession>Q8BEN7</accession>
<feature type="compositionally biased region" description="Low complexity" evidence="5">
    <location>
        <begin position="93"/>
        <end position="117"/>
    </location>
</feature>
<protein>
    <recommendedName>
        <fullName evidence="4">Small capsomere-interacting protein</fullName>
    </recommendedName>
</protein>
<name>Q8BEN7_9GAMA</name>
<proteinExistence type="inferred from homology"/>
<gene>
    <name evidence="4" type="primary">SCP</name>
</gene>
<dbReference type="KEGG" id="vg:955928"/>
<keyword evidence="1 4" id="KW-0167">Capsid protein</keyword>
<dbReference type="GO" id="GO:0042025">
    <property type="term" value="C:host cell nucleus"/>
    <property type="evidence" value="ECO:0007669"/>
    <property type="project" value="UniProtKB-SubCell"/>
</dbReference>
<evidence type="ECO:0000256" key="1">
    <source>
        <dbReference type="ARBA" id="ARBA00022561"/>
    </source>
</evidence>
<sequence length="153" mass="16306">MDGRRPPRPNVQSRLEADFPNHHLQTKFMELVQGNLSDKEYREAQAGYLTFLIAEHCYENYVQRMHGVLRRQVAQARRGAASTSSHIGSIASAATGTASSVQPSASSVPATTPSPARTIPPPVSQPPITLSVSQASGTDGGAGDTGSRPGRRK</sequence>
<dbReference type="EMBL" id="AF319782">
    <property type="protein sequence ID" value="AAN64280.1"/>
    <property type="molecule type" value="Genomic_DNA"/>
</dbReference>
<evidence type="ECO:0000256" key="5">
    <source>
        <dbReference type="SAM" id="MobiDB-lite"/>
    </source>
</evidence>
<dbReference type="Proteomes" id="UP000202809">
    <property type="component" value="Segment"/>
</dbReference>
<feature type="region of interest" description="Disordered" evidence="5">
    <location>
        <begin position="1"/>
        <end position="20"/>
    </location>
</feature>
<organism evidence="6 7">
    <name type="scientific">callitrichine gammaherpesvirus 3</name>
    <name type="common">Marmoset lymphocryptovirus</name>
    <dbReference type="NCBI Taxonomy" id="106331"/>
    <lineage>
        <taxon>Viruses</taxon>
        <taxon>Duplodnaviria</taxon>
        <taxon>Heunggongvirae</taxon>
        <taxon>Peploviricota</taxon>
        <taxon>Herviviricetes</taxon>
        <taxon>Herpesvirales</taxon>
        <taxon>Orthoherpesviridae</taxon>
        <taxon>Gammaherpesvirinae</taxon>
        <taxon>Lymphocryptovirus</taxon>
        <taxon>Lymphocryptovirus callitrichinegamma3</taxon>
    </lineage>
</organism>
<keyword evidence="2 4" id="KW-1048">Host nucleus</keyword>
<dbReference type="OrthoDB" id="27899at10239"/>
<comment type="function">
    <text evidence="4">Participates in the assembly of the infectious particles by decorating the outer surface of the capsid shell and thus forming a layer between the capsid and the tegument. Complexes composed of the major capsid protein and small capsomere-interacting protein/SCP assemble together in the host cytoplasm and are translocated to the nucleus, where they accumulate and participate in capsid assembly.</text>
</comment>
<dbReference type="GO" id="GO:0016032">
    <property type="term" value="P:viral process"/>
    <property type="evidence" value="ECO:0007669"/>
    <property type="project" value="UniProtKB-UniRule"/>
</dbReference>
<dbReference type="Pfam" id="PF06112">
    <property type="entry name" value="Herpes_capsid"/>
    <property type="match status" value="1"/>
</dbReference>
<dbReference type="GO" id="GO:0019028">
    <property type="term" value="C:viral capsid"/>
    <property type="evidence" value="ECO:0007669"/>
    <property type="project" value="UniProtKB-UniRule"/>
</dbReference>
<evidence type="ECO:0000313" key="6">
    <source>
        <dbReference type="EMBL" id="AAN64280.1"/>
    </source>
</evidence>
<dbReference type="HAMAP" id="MF_04022">
    <property type="entry name" value="HSV_SCP_gammahv"/>
    <property type="match status" value="1"/>
</dbReference>
<evidence type="ECO:0000256" key="4">
    <source>
        <dbReference type="HAMAP-Rule" id="MF_04022"/>
    </source>
</evidence>
<evidence type="ECO:0000256" key="3">
    <source>
        <dbReference type="ARBA" id="ARBA00022844"/>
    </source>
</evidence>
<dbReference type="InterPro" id="IPR009299">
    <property type="entry name" value="Herpes_capsid"/>
</dbReference>
<comment type="similarity">
    <text evidence="4">Belongs to the herpesviridae small capsomere-interacting protein family.</text>
</comment>
<keyword evidence="3 4" id="KW-0946">Virion</keyword>
<feature type="region of interest" description="Disordered" evidence="5">
    <location>
        <begin position="93"/>
        <end position="153"/>
    </location>
</feature>
<keyword evidence="7" id="KW-1185">Reference proteome</keyword>
<reference evidence="6 7" key="1">
    <citation type="journal article" date="2001" name="Proc. Natl. Acad. Sci. U.S.A.">
        <title>An Epstein-Barr-related herpesvirus from marmoset lymphomas.</title>
        <authorList>
            <person name="Cho Y."/>
            <person name="Ramer J."/>
            <person name="Rivailler P."/>
            <person name="Quink C."/>
            <person name="Garber R.L."/>
            <person name="Beier D.R."/>
            <person name="Wang F."/>
        </authorList>
    </citation>
    <scope>NUCLEOTIDE SEQUENCE [LARGE SCALE GENOMIC DNA]</scope>
    <source>
        <strain evidence="6 7">CJ0149</strain>
    </source>
</reference>
<reference evidence="6 7" key="2">
    <citation type="journal article" date="2002" name="J. Virol.">
        <title>Complete genomic sequence of an Epstein-Barr virus-related herpesvirus naturally infecting a new world primate: a defining point in the evolution of oncogenic lymphocryptoviruses.</title>
        <authorList>
            <person name="Rivailler P."/>
            <person name="Cho Y.G."/>
            <person name="Wang F."/>
        </authorList>
    </citation>
    <scope>NUCLEOTIDE SEQUENCE [LARGE SCALE GENOMIC DNA]</scope>
    <source>
        <strain evidence="6 7">CJ0149</strain>
    </source>
</reference>
<dbReference type="RefSeq" id="NP_733913.1">
    <property type="nucleotide sequence ID" value="NC_004367.1"/>
</dbReference>
<comment type="subcellular location">
    <subcellularLocation>
        <location evidence="4">Virion</location>
    </subcellularLocation>
    <subcellularLocation>
        <location evidence="4">Host nucleus</location>
    </subcellularLocation>
</comment>